<comment type="caution">
    <text evidence="2">The sequence shown here is derived from an EMBL/GenBank/DDBJ whole genome shotgun (WGS) entry which is preliminary data.</text>
</comment>
<reference evidence="2 3" key="1">
    <citation type="submission" date="2014-11" db="EMBL/GenBank/DDBJ databases">
        <title>Genome sequence and analysis of novel Kurthia sp.</title>
        <authorList>
            <person name="Lawson J.N."/>
            <person name="Gonzalez J.E."/>
            <person name="Rinauldi L."/>
            <person name="Xuan Z."/>
            <person name="Firman A."/>
            <person name="Shaddox L."/>
            <person name="Trudeau A."/>
            <person name="Shah S."/>
            <person name="Reiman D."/>
        </authorList>
    </citation>
    <scope>NUCLEOTIDE SEQUENCE [LARGE SCALE GENOMIC DNA]</scope>
    <source>
        <strain evidence="2 3">3B1D</strain>
    </source>
</reference>
<evidence type="ECO:0000313" key="2">
    <source>
        <dbReference type="EMBL" id="RUS52415.1"/>
    </source>
</evidence>
<name>A0A433RPV8_9BACL</name>
<evidence type="ECO:0000313" key="3">
    <source>
        <dbReference type="Proteomes" id="UP000288623"/>
    </source>
</evidence>
<keyword evidence="1" id="KW-0812">Transmembrane</keyword>
<organism evidence="2 3">
    <name type="scientific">Candidatus Kurthia intestinigallinarum</name>
    <dbReference type="NCBI Taxonomy" id="1562256"/>
    <lineage>
        <taxon>Bacteria</taxon>
        <taxon>Bacillati</taxon>
        <taxon>Bacillota</taxon>
        <taxon>Bacilli</taxon>
        <taxon>Bacillales</taxon>
        <taxon>Caryophanaceae</taxon>
        <taxon>Kurthia</taxon>
    </lineage>
</organism>
<dbReference type="Proteomes" id="UP000288623">
    <property type="component" value="Unassembled WGS sequence"/>
</dbReference>
<proteinExistence type="predicted"/>
<sequence length="194" mass="22912">MKKKLEAELKPIMLTEQEIERIVRETQTVTKPSRKPMLISVAWVATALLFFVLLLPTFTTTLHTGATVAFNWWYAIVVLIFLSHIVYIYLLRRVKQTIYCPSCGEELSERYLRKKMWKGKTPCPRCGTTTFRLRMRKKMFGFQFYLLAMLQFEALVFHTIGWPIFFSFLIVFVLYGFFFYHVSSNGCETVESLW</sequence>
<evidence type="ECO:0008006" key="4">
    <source>
        <dbReference type="Google" id="ProtNLM"/>
    </source>
</evidence>
<feature type="transmembrane region" description="Helical" evidence="1">
    <location>
        <begin position="164"/>
        <end position="182"/>
    </location>
</feature>
<protein>
    <recommendedName>
        <fullName evidence="4">Cxxc_20_cxxc protein</fullName>
    </recommendedName>
</protein>
<evidence type="ECO:0000256" key="1">
    <source>
        <dbReference type="SAM" id="Phobius"/>
    </source>
</evidence>
<feature type="transmembrane region" description="Helical" evidence="1">
    <location>
        <begin position="140"/>
        <end position="158"/>
    </location>
</feature>
<gene>
    <name evidence="2" type="ORF">QI30_16735</name>
</gene>
<dbReference type="OrthoDB" id="2418141at2"/>
<dbReference type="EMBL" id="JTFC01000042">
    <property type="protein sequence ID" value="RUS52415.1"/>
    <property type="molecule type" value="Genomic_DNA"/>
</dbReference>
<dbReference type="RefSeq" id="WP_126991744.1">
    <property type="nucleotide sequence ID" value="NZ_JTFC01000042.1"/>
</dbReference>
<keyword evidence="1" id="KW-0472">Membrane</keyword>
<dbReference type="AlphaFoldDB" id="A0A433RPV8"/>
<accession>A0A433RPV8</accession>
<keyword evidence="1" id="KW-1133">Transmembrane helix</keyword>
<feature type="transmembrane region" description="Helical" evidence="1">
    <location>
        <begin position="70"/>
        <end position="90"/>
    </location>
</feature>
<feature type="transmembrane region" description="Helical" evidence="1">
    <location>
        <begin position="37"/>
        <end position="58"/>
    </location>
</feature>
<keyword evidence="3" id="KW-1185">Reference proteome</keyword>